<accession>A0A6A6I8E1</accession>
<feature type="region of interest" description="Disordered" evidence="1">
    <location>
        <begin position="355"/>
        <end position="378"/>
    </location>
</feature>
<protein>
    <recommendedName>
        <fullName evidence="4">NB-ARC domain-containing protein</fullName>
    </recommendedName>
</protein>
<dbReference type="GeneID" id="54586959"/>
<evidence type="ECO:0008006" key="4">
    <source>
        <dbReference type="Google" id="ProtNLM"/>
    </source>
</evidence>
<organism evidence="2 3">
    <name type="scientific">Trematosphaeria pertusa</name>
    <dbReference type="NCBI Taxonomy" id="390896"/>
    <lineage>
        <taxon>Eukaryota</taxon>
        <taxon>Fungi</taxon>
        <taxon>Dikarya</taxon>
        <taxon>Ascomycota</taxon>
        <taxon>Pezizomycotina</taxon>
        <taxon>Dothideomycetes</taxon>
        <taxon>Pleosporomycetidae</taxon>
        <taxon>Pleosporales</taxon>
        <taxon>Massarineae</taxon>
        <taxon>Trematosphaeriaceae</taxon>
        <taxon>Trematosphaeria</taxon>
    </lineage>
</organism>
<name>A0A6A6I8E1_9PLEO</name>
<sequence length="378" mass="42834">MSPQFPIQVPELQRNRHFTAREDVLAKLDAVLNPREPFSSFALCGLGGIGKSAISREYFISRAHKFDACLWIAFHPWQDHLQRVSLEKIVTELALRLRSDDSSKEARKRAMMDSVKAWLENPGQSPKGKKLTWLMVFDGVDNPDQLHGLFPDAHDGAVIITSRNPVFAESNWSTTLSIRILYRLGGHPRFLDPIARSTAQELSAIKELVADAESKDPLWTRTRALTSVLENDYHGSLHTSLNLDELSPHAKNILRMVSLQWLADVEEKGFLLGPEDHVEERFESTLLGDPFFDLAPRWDGTVAGEPYRMTPERYGGARDELVAQCLARQKSEQGVLCVPWSVQEVMRLRESQYAREPRWKVPPEGSKSKERSNQISGI</sequence>
<feature type="compositionally biased region" description="Basic and acidic residues" evidence="1">
    <location>
        <begin position="355"/>
        <end position="372"/>
    </location>
</feature>
<dbReference type="OrthoDB" id="6161812at2759"/>
<proteinExistence type="predicted"/>
<dbReference type="EMBL" id="ML987198">
    <property type="protein sequence ID" value="KAF2246824.1"/>
    <property type="molecule type" value="Genomic_DNA"/>
</dbReference>
<dbReference type="AlphaFoldDB" id="A0A6A6I8E1"/>
<keyword evidence="3" id="KW-1185">Reference proteome</keyword>
<dbReference type="PANTHER" id="PTHR35205:SF1">
    <property type="entry name" value="ZU5 DOMAIN-CONTAINING PROTEIN"/>
    <property type="match status" value="1"/>
</dbReference>
<dbReference type="SUPFAM" id="SSF52540">
    <property type="entry name" value="P-loop containing nucleoside triphosphate hydrolases"/>
    <property type="match status" value="1"/>
</dbReference>
<dbReference type="PANTHER" id="PTHR35205">
    <property type="entry name" value="NB-ARC AND TPR DOMAIN PROTEIN"/>
    <property type="match status" value="1"/>
</dbReference>
<reference evidence="2" key="1">
    <citation type="journal article" date="2020" name="Stud. Mycol.">
        <title>101 Dothideomycetes genomes: a test case for predicting lifestyles and emergence of pathogens.</title>
        <authorList>
            <person name="Haridas S."/>
            <person name="Albert R."/>
            <person name="Binder M."/>
            <person name="Bloem J."/>
            <person name="Labutti K."/>
            <person name="Salamov A."/>
            <person name="Andreopoulos B."/>
            <person name="Baker S."/>
            <person name="Barry K."/>
            <person name="Bills G."/>
            <person name="Bluhm B."/>
            <person name="Cannon C."/>
            <person name="Castanera R."/>
            <person name="Culley D."/>
            <person name="Daum C."/>
            <person name="Ezra D."/>
            <person name="Gonzalez J."/>
            <person name="Henrissat B."/>
            <person name="Kuo A."/>
            <person name="Liang C."/>
            <person name="Lipzen A."/>
            <person name="Lutzoni F."/>
            <person name="Magnuson J."/>
            <person name="Mondo S."/>
            <person name="Nolan M."/>
            <person name="Ohm R."/>
            <person name="Pangilinan J."/>
            <person name="Park H.-J."/>
            <person name="Ramirez L."/>
            <person name="Alfaro M."/>
            <person name="Sun H."/>
            <person name="Tritt A."/>
            <person name="Yoshinaga Y."/>
            <person name="Zwiers L.-H."/>
            <person name="Turgeon B."/>
            <person name="Goodwin S."/>
            <person name="Spatafora J."/>
            <person name="Crous P."/>
            <person name="Grigoriev I."/>
        </authorList>
    </citation>
    <scope>NUCLEOTIDE SEQUENCE</scope>
    <source>
        <strain evidence="2">CBS 122368</strain>
    </source>
</reference>
<evidence type="ECO:0000313" key="2">
    <source>
        <dbReference type="EMBL" id="KAF2246824.1"/>
    </source>
</evidence>
<gene>
    <name evidence="2" type="ORF">BU26DRAFT_567165</name>
</gene>
<dbReference type="RefSeq" id="XP_033681828.1">
    <property type="nucleotide sequence ID" value="XM_033833629.1"/>
</dbReference>
<evidence type="ECO:0000313" key="3">
    <source>
        <dbReference type="Proteomes" id="UP000800094"/>
    </source>
</evidence>
<dbReference type="Proteomes" id="UP000800094">
    <property type="component" value="Unassembled WGS sequence"/>
</dbReference>
<dbReference type="InterPro" id="IPR027417">
    <property type="entry name" value="P-loop_NTPase"/>
</dbReference>
<evidence type="ECO:0000256" key="1">
    <source>
        <dbReference type="SAM" id="MobiDB-lite"/>
    </source>
</evidence>
<dbReference type="Gene3D" id="3.40.50.300">
    <property type="entry name" value="P-loop containing nucleotide triphosphate hydrolases"/>
    <property type="match status" value="1"/>
</dbReference>